<dbReference type="KEGG" id="dpl:KGM_213180"/>
<name>A0A212FAY0_DANPL</name>
<accession>A0A212FAY0</accession>
<dbReference type="Proteomes" id="UP000007151">
    <property type="component" value="Unassembled WGS sequence"/>
</dbReference>
<dbReference type="AlphaFoldDB" id="A0A212FAY0"/>
<organism evidence="1 2">
    <name type="scientific">Danaus plexippus plexippus</name>
    <dbReference type="NCBI Taxonomy" id="278856"/>
    <lineage>
        <taxon>Eukaryota</taxon>
        <taxon>Metazoa</taxon>
        <taxon>Ecdysozoa</taxon>
        <taxon>Arthropoda</taxon>
        <taxon>Hexapoda</taxon>
        <taxon>Insecta</taxon>
        <taxon>Pterygota</taxon>
        <taxon>Neoptera</taxon>
        <taxon>Endopterygota</taxon>
        <taxon>Lepidoptera</taxon>
        <taxon>Glossata</taxon>
        <taxon>Ditrysia</taxon>
        <taxon>Papilionoidea</taxon>
        <taxon>Nymphalidae</taxon>
        <taxon>Danainae</taxon>
        <taxon>Danaini</taxon>
        <taxon>Danaina</taxon>
        <taxon>Danaus</taxon>
        <taxon>Danaus</taxon>
    </lineage>
</organism>
<sequence length="212" mass="22884">MTASEPRSLAGAGARASEPKHRFRAITLDLCIAPPATLAEPLPTLPARPRVHIPAAATLIRVIMKLLSYYIIVVIARELYVVAGRDTFPITTYKQRGDRGPKLTCETVPAGSRYTSEHFKDGRLLGCKLLRTSPSLSVSVYLIHHTLTRLTSSPRSLYALQDSLLVTGDGGLFACARAPHPPAPAAGPPVHIVTAALPNFISPVHTHRHTHS</sequence>
<dbReference type="InParanoid" id="A0A212FAY0"/>
<evidence type="ECO:0000313" key="2">
    <source>
        <dbReference type="Proteomes" id="UP000007151"/>
    </source>
</evidence>
<proteinExistence type="predicted"/>
<dbReference type="EMBL" id="AGBW02009414">
    <property type="protein sequence ID" value="OWR50878.1"/>
    <property type="molecule type" value="Genomic_DNA"/>
</dbReference>
<reference evidence="1 2" key="1">
    <citation type="journal article" date="2011" name="Cell">
        <title>The monarch butterfly genome yields insights into long-distance migration.</title>
        <authorList>
            <person name="Zhan S."/>
            <person name="Merlin C."/>
            <person name="Boore J.L."/>
            <person name="Reppert S.M."/>
        </authorList>
    </citation>
    <scope>NUCLEOTIDE SEQUENCE [LARGE SCALE GENOMIC DNA]</scope>
    <source>
        <strain evidence="1">F-2</strain>
    </source>
</reference>
<evidence type="ECO:0000313" key="1">
    <source>
        <dbReference type="EMBL" id="OWR50878.1"/>
    </source>
</evidence>
<keyword evidence="2" id="KW-1185">Reference proteome</keyword>
<comment type="caution">
    <text evidence="1">The sequence shown here is derived from an EMBL/GenBank/DDBJ whole genome shotgun (WGS) entry which is preliminary data.</text>
</comment>
<gene>
    <name evidence="1" type="ORF">KGM_213180</name>
</gene>
<protein>
    <submittedName>
        <fullName evidence="1">Uncharacterized protein</fullName>
    </submittedName>
</protein>